<organism evidence="2 3">
    <name type="scientific">Celeribacter neptunius</name>
    <dbReference type="NCBI Taxonomy" id="588602"/>
    <lineage>
        <taxon>Bacteria</taxon>
        <taxon>Pseudomonadati</taxon>
        <taxon>Pseudomonadota</taxon>
        <taxon>Alphaproteobacteria</taxon>
        <taxon>Rhodobacterales</taxon>
        <taxon>Roseobacteraceae</taxon>
        <taxon>Celeribacter</taxon>
    </lineage>
</organism>
<dbReference type="RefSeq" id="WP_090056739.1">
    <property type="nucleotide sequence ID" value="NZ_FORH01000001.1"/>
</dbReference>
<dbReference type="PANTHER" id="PTHR42924">
    <property type="entry name" value="EXONUCLEASE"/>
    <property type="match status" value="1"/>
</dbReference>
<dbReference type="NCBIfam" id="NF038032">
    <property type="entry name" value="CehA_McbA_metalo"/>
    <property type="match status" value="1"/>
</dbReference>
<proteinExistence type="predicted"/>
<dbReference type="SUPFAM" id="SSF89550">
    <property type="entry name" value="PHP domain-like"/>
    <property type="match status" value="1"/>
</dbReference>
<evidence type="ECO:0000313" key="2">
    <source>
        <dbReference type="EMBL" id="SFI64880.1"/>
    </source>
</evidence>
<feature type="domain" description="Polymerase/histidinol phosphatase N-terminal" evidence="1">
    <location>
        <begin position="144"/>
        <end position="208"/>
    </location>
</feature>
<keyword evidence="3" id="KW-1185">Reference proteome</keyword>
<dbReference type="InterPro" id="IPR003141">
    <property type="entry name" value="Pol/His_phosphatase_N"/>
</dbReference>
<dbReference type="Gene3D" id="3.20.20.140">
    <property type="entry name" value="Metal-dependent hydrolases"/>
    <property type="match status" value="1"/>
</dbReference>
<dbReference type="Pfam" id="PF02811">
    <property type="entry name" value="PHP"/>
    <property type="match status" value="1"/>
</dbReference>
<evidence type="ECO:0000259" key="1">
    <source>
        <dbReference type="SMART" id="SM00481"/>
    </source>
</evidence>
<dbReference type="Proteomes" id="UP000199630">
    <property type="component" value="Unassembled WGS sequence"/>
</dbReference>
<dbReference type="EMBL" id="FORH01000001">
    <property type="protein sequence ID" value="SFI64880.1"/>
    <property type="molecule type" value="Genomic_DNA"/>
</dbReference>
<accession>A0A1I3JXS6</accession>
<protein>
    <submittedName>
        <fullName evidence="2">PHP domain-containing protein</fullName>
    </submittedName>
</protein>
<dbReference type="OrthoDB" id="9804333at2"/>
<dbReference type="InterPro" id="IPR016195">
    <property type="entry name" value="Pol/histidinol_Pase-like"/>
</dbReference>
<dbReference type="STRING" id="588602.SAMN04487991_0500"/>
<evidence type="ECO:0000313" key="3">
    <source>
        <dbReference type="Proteomes" id="UP000199630"/>
    </source>
</evidence>
<dbReference type="GO" id="GO:0004534">
    <property type="term" value="F:5'-3' RNA exonuclease activity"/>
    <property type="evidence" value="ECO:0007669"/>
    <property type="project" value="TreeGrafter"/>
</dbReference>
<name>A0A1I3JXS6_9RHOB</name>
<dbReference type="AlphaFoldDB" id="A0A1I3JXS6"/>
<dbReference type="InterPro" id="IPR052018">
    <property type="entry name" value="PHP_domain"/>
</dbReference>
<dbReference type="SMART" id="SM00481">
    <property type="entry name" value="POLIIIAc"/>
    <property type="match status" value="1"/>
</dbReference>
<dbReference type="InterPro" id="IPR004013">
    <property type="entry name" value="PHP_dom"/>
</dbReference>
<sequence>MPLTFTGQLGLDHMGTHVPHGFTLPEGVGTLRLRFAHDPAHPGSGDIPHQLSISVYGPDGARGTRHNNADQSPVISTHYASPGYLPGPIEAGEWRVEIDVHRILPPGGVTYRIEVAWDTEELRVPKAPQPLTGERKRGAGWYKGDLHGHTLHSDGRLTVEEYLDYALERGFDFVALTDHNTTSALPELMARAGEAITIIPGEELTTYNGHALLLGTTDWVDWTVRDGQTMGARARDAAEGGKVFVIAHPKSEGHPFCTGCRWAFADLLPGVARHVEVWNGPWTSCPQNPGGVALFYQWLNQGYRMVATCGTDTHRRAVAGQRFGFNVIRAADNTLPALLEGLRAGASYVTSGPLLSAWASGSGESATFGGCLPEGDVAATCVLGDGDLPDGLGLSLIHCGTVIARAPCVPGMELTETFTAGSGEWLTWEIRDSVGHLHTLTNAIRFGGEEAWR</sequence>
<reference evidence="3" key="1">
    <citation type="submission" date="2016-10" db="EMBL/GenBank/DDBJ databases">
        <authorList>
            <person name="Varghese N."/>
            <person name="Submissions S."/>
        </authorList>
    </citation>
    <scope>NUCLEOTIDE SEQUENCE [LARGE SCALE GENOMIC DNA]</scope>
    <source>
        <strain evidence="3">DSM 26471</strain>
    </source>
</reference>
<dbReference type="PANTHER" id="PTHR42924:SF3">
    <property type="entry name" value="POLYMERASE_HISTIDINOL PHOSPHATASE N-TERMINAL DOMAIN-CONTAINING PROTEIN"/>
    <property type="match status" value="1"/>
</dbReference>
<gene>
    <name evidence="2" type="ORF">SAMN04487991_0500</name>
</gene>
<dbReference type="GO" id="GO:0035312">
    <property type="term" value="F:5'-3' DNA exonuclease activity"/>
    <property type="evidence" value="ECO:0007669"/>
    <property type="project" value="TreeGrafter"/>
</dbReference>